<name>A0A2H0RJ39_9BACT</name>
<accession>A0A2H0RJ39</accession>
<dbReference type="Gene3D" id="1.25.40.10">
    <property type="entry name" value="Tetratricopeptide repeat domain"/>
    <property type="match status" value="1"/>
</dbReference>
<dbReference type="SUPFAM" id="SSF48452">
    <property type="entry name" value="TPR-like"/>
    <property type="match status" value="1"/>
</dbReference>
<organism evidence="2 3">
    <name type="scientific">Candidatus Vogelbacteria bacterium CG10_big_fil_rev_8_21_14_0_10_45_14</name>
    <dbReference type="NCBI Taxonomy" id="1975042"/>
    <lineage>
        <taxon>Bacteria</taxon>
        <taxon>Candidatus Vogeliibacteriota</taxon>
    </lineage>
</organism>
<comment type="caution">
    <text evidence="2">The sequence shown here is derived from an EMBL/GenBank/DDBJ whole genome shotgun (WGS) entry which is preliminary data.</text>
</comment>
<protein>
    <submittedName>
        <fullName evidence="2">Uncharacterized protein</fullName>
    </submittedName>
</protein>
<dbReference type="Proteomes" id="UP000230833">
    <property type="component" value="Unassembled WGS sequence"/>
</dbReference>
<dbReference type="InterPro" id="IPR011990">
    <property type="entry name" value="TPR-like_helical_dom_sf"/>
</dbReference>
<keyword evidence="1" id="KW-0802">TPR repeat</keyword>
<dbReference type="EMBL" id="PCYL01000040">
    <property type="protein sequence ID" value="PIR46503.1"/>
    <property type="molecule type" value="Genomic_DNA"/>
</dbReference>
<gene>
    <name evidence="2" type="ORF">COV07_03680</name>
</gene>
<dbReference type="AlphaFoldDB" id="A0A2H0RJ39"/>
<reference evidence="2 3" key="1">
    <citation type="submission" date="2017-09" db="EMBL/GenBank/DDBJ databases">
        <title>Depth-based differentiation of microbial function through sediment-hosted aquifers and enrichment of novel symbionts in the deep terrestrial subsurface.</title>
        <authorList>
            <person name="Probst A.J."/>
            <person name="Ladd B."/>
            <person name="Jarett J.K."/>
            <person name="Geller-Mcgrath D.E."/>
            <person name="Sieber C.M."/>
            <person name="Emerson J.B."/>
            <person name="Anantharaman K."/>
            <person name="Thomas B.C."/>
            <person name="Malmstrom R."/>
            <person name="Stieglmeier M."/>
            <person name="Klingl A."/>
            <person name="Woyke T."/>
            <person name="Ryan C.M."/>
            <person name="Banfield J.F."/>
        </authorList>
    </citation>
    <scope>NUCLEOTIDE SEQUENCE [LARGE SCALE GENOMIC DNA]</scope>
    <source>
        <strain evidence="2">CG10_big_fil_rev_8_21_14_0_10_45_14</strain>
    </source>
</reference>
<dbReference type="PROSITE" id="PS50005">
    <property type="entry name" value="TPR"/>
    <property type="match status" value="1"/>
</dbReference>
<proteinExistence type="predicted"/>
<feature type="repeat" description="TPR" evidence="1">
    <location>
        <begin position="140"/>
        <end position="173"/>
    </location>
</feature>
<evidence type="ECO:0000313" key="2">
    <source>
        <dbReference type="EMBL" id="PIR46503.1"/>
    </source>
</evidence>
<evidence type="ECO:0000256" key="1">
    <source>
        <dbReference type="PROSITE-ProRule" id="PRU00339"/>
    </source>
</evidence>
<evidence type="ECO:0000313" key="3">
    <source>
        <dbReference type="Proteomes" id="UP000230833"/>
    </source>
</evidence>
<dbReference type="InterPro" id="IPR019734">
    <property type="entry name" value="TPR_rpt"/>
</dbReference>
<sequence length="228" mass="27014">MYFCGYFDKVLYKNLTHAKDMKKNNKRDEKEILTPSGFTLGAVFGENQEPTIDDFYYDALELLGGRKREIKEALRLLNASLKMDEDYVQTYIGFVCAYDAMGDEKKKEEAIKTAYEKTLKKFPKWPKKMEWGWLENRAYLRAIQYMDDLYWDNGENEKAIELFRLLLGLNPNDNQGVRYEIAALYAGLNGEDINRMTDEGNEKQDWSAQEKLVWEQNKTHKFWKEPRY</sequence>